<dbReference type="Proteomes" id="UP001054252">
    <property type="component" value="Unassembled WGS sequence"/>
</dbReference>
<reference evidence="2 3" key="1">
    <citation type="journal article" date="2021" name="Commun. Biol.">
        <title>The genome of Shorea leprosula (Dipterocarpaceae) highlights the ecological relevance of drought in aseasonal tropical rainforests.</title>
        <authorList>
            <person name="Ng K.K.S."/>
            <person name="Kobayashi M.J."/>
            <person name="Fawcett J.A."/>
            <person name="Hatakeyama M."/>
            <person name="Paape T."/>
            <person name="Ng C.H."/>
            <person name="Ang C.C."/>
            <person name="Tnah L.H."/>
            <person name="Lee C.T."/>
            <person name="Nishiyama T."/>
            <person name="Sese J."/>
            <person name="O'Brien M.J."/>
            <person name="Copetti D."/>
            <person name="Mohd Noor M.I."/>
            <person name="Ong R.C."/>
            <person name="Putra M."/>
            <person name="Sireger I.Z."/>
            <person name="Indrioko S."/>
            <person name="Kosugi Y."/>
            <person name="Izuno A."/>
            <person name="Isagi Y."/>
            <person name="Lee S.L."/>
            <person name="Shimizu K.K."/>
        </authorList>
    </citation>
    <scope>NUCLEOTIDE SEQUENCE [LARGE SCALE GENOMIC DNA]</scope>
    <source>
        <strain evidence="2">214</strain>
    </source>
</reference>
<keyword evidence="3" id="KW-1185">Reference proteome</keyword>
<evidence type="ECO:0000313" key="2">
    <source>
        <dbReference type="EMBL" id="GKU97623.1"/>
    </source>
</evidence>
<protein>
    <submittedName>
        <fullName evidence="2">Uncharacterized protein</fullName>
    </submittedName>
</protein>
<proteinExistence type="predicted"/>
<feature type="region of interest" description="Disordered" evidence="1">
    <location>
        <begin position="103"/>
        <end position="134"/>
    </location>
</feature>
<gene>
    <name evidence="2" type="ORF">SLEP1_g10749</name>
</gene>
<dbReference type="EMBL" id="BPVZ01000011">
    <property type="protein sequence ID" value="GKU97623.1"/>
    <property type="molecule type" value="Genomic_DNA"/>
</dbReference>
<sequence>MHSGTKTPEAIAEDVGAMMSRIWLMEDADGHLENDCEVAFHIKEIGGTMIRCFGPWLKAKLENLWCLDNIDELDVAFSDSSRPLFNEKDKDVEVNSRRNHLLDDSTRQNNPINIEHNGGSCANEGAKKGGKGQVQKGKQLMPDLITGALHTLGVDTMLEVLSSQEFDSIKGENRKRVAWAMANGRG</sequence>
<name>A0AAV5I915_9ROSI</name>
<organism evidence="2 3">
    <name type="scientific">Rubroshorea leprosula</name>
    <dbReference type="NCBI Taxonomy" id="152421"/>
    <lineage>
        <taxon>Eukaryota</taxon>
        <taxon>Viridiplantae</taxon>
        <taxon>Streptophyta</taxon>
        <taxon>Embryophyta</taxon>
        <taxon>Tracheophyta</taxon>
        <taxon>Spermatophyta</taxon>
        <taxon>Magnoliopsida</taxon>
        <taxon>eudicotyledons</taxon>
        <taxon>Gunneridae</taxon>
        <taxon>Pentapetalae</taxon>
        <taxon>rosids</taxon>
        <taxon>malvids</taxon>
        <taxon>Malvales</taxon>
        <taxon>Dipterocarpaceae</taxon>
        <taxon>Rubroshorea</taxon>
    </lineage>
</organism>
<dbReference type="AlphaFoldDB" id="A0AAV5I915"/>
<evidence type="ECO:0000313" key="3">
    <source>
        <dbReference type="Proteomes" id="UP001054252"/>
    </source>
</evidence>
<evidence type="ECO:0000256" key="1">
    <source>
        <dbReference type="SAM" id="MobiDB-lite"/>
    </source>
</evidence>
<comment type="caution">
    <text evidence="2">The sequence shown here is derived from an EMBL/GenBank/DDBJ whole genome shotgun (WGS) entry which is preliminary data.</text>
</comment>
<accession>A0AAV5I915</accession>